<dbReference type="AlphaFoldDB" id="Q3A690"/>
<proteinExistence type="predicted"/>
<dbReference type="STRING" id="338963.Pcar_0862"/>
<dbReference type="HOGENOM" id="CLU_052345_4_3_7"/>
<dbReference type="InterPro" id="IPR020449">
    <property type="entry name" value="Tscrpt_reg_AraC-type_HTH"/>
</dbReference>
<protein>
    <submittedName>
        <fullName evidence="5">Helix-turn-helix transcriptional activator, AraC family</fullName>
    </submittedName>
</protein>
<dbReference type="SUPFAM" id="SSF46689">
    <property type="entry name" value="Homeodomain-like"/>
    <property type="match status" value="2"/>
</dbReference>
<dbReference type="EMBL" id="CP000142">
    <property type="protein sequence ID" value="ABA88117.1"/>
    <property type="molecule type" value="Genomic_DNA"/>
</dbReference>
<evidence type="ECO:0000313" key="5">
    <source>
        <dbReference type="EMBL" id="ABA88117.1"/>
    </source>
</evidence>
<dbReference type="RefSeq" id="WP_011340577.1">
    <property type="nucleotide sequence ID" value="NC_007498.2"/>
</dbReference>
<keyword evidence="2" id="KW-0238">DNA-binding</keyword>
<gene>
    <name evidence="5" type="ordered locus">Pcar_0862</name>
</gene>
<evidence type="ECO:0000256" key="3">
    <source>
        <dbReference type="ARBA" id="ARBA00023163"/>
    </source>
</evidence>
<dbReference type="InterPro" id="IPR018062">
    <property type="entry name" value="HTH_AraC-typ_CS"/>
</dbReference>
<evidence type="ECO:0000259" key="4">
    <source>
        <dbReference type="PROSITE" id="PS01124"/>
    </source>
</evidence>
<dbReference type="GO" id="GO:0003700">
    <property type="term" value="F:DNA-binding transcription factor activity"/>
    <property type="evidence" value="ECO:0007669"/>
    <property type="project" value="InterPro"/>
</dbReference>
<dbReference type="PROSITE" id="PS00041">
    <property type="entry name" value="HTH_ARAC_FAMILY_1"/>
    <property type="match status" value="1"/>
</dbReference>
<keyword evidence="1" id="KW-0805">Transcription regulation</keyword>
<accession>Q3A690</accession>
<dbReference type="OrthoDB" id="112032at2"/>
<evidence type="ECO:0000256" key="2">
    <source>
        <dbReference type="ARBA" id="ARBA00023125"/>
    </source>
</evidence>
<dbReference type="Proteomes" id="UP000002534">
    <property type="component" value="Chromosome"/>
</dbReference>
<keyword evidence="6" id="KW-1185">Reference proteome</keyword>
<evidence type="ECO:0000256" key="1">
    <source>
        <dbReference type="ARBA" id="ARBA00023015"/>
    </source>
</evidence>
<dbReference type="eggNOG" id="COG2207">
    <property type="taxonomic scope" value="Bacteria"/>
</dbReference>
<dbReference type="Pfam" id="PF12833">
    <property type="entry name" value="HTH_18"/>
    <property type="match status" value="1"/>
</dbReference>
<dbReference type="InterPro" id="IPR018060">
    <property type="entry name" value="HTH_AraC"/>
</dbReference>
<feature type="domain" description="HTH araC/xylS-type" evidence="4">
    <location>
        <begin position="195"/>
        <end position="293"/>
    </location>
</feature>
<dbReference type="PRINTS" id="PR00032">
    <property type="entry name" value="HTHARAC"/>
</dbReference>
<dbReference type="SMART" id="SM00342">
    <property type="entry name" value="HTH_ARAC"/>
    <property type="match status" value="1"/>
</dbReference>
<evidence type="ECO:0000313" key="6">
    <source>
        <dbReference type="Proteomes" id="UP000002534"/>
    </source>
</evidence>
<keyword evidence="3" id="KW-0804">Transcription</keyword>
<reference evidence="5 6" key="2">
    <citation type="journal article" date="2012" name="BMC Genomics">
        <title>The genome of Pelobacter carbinolicus reveals surprising metabolic capabilities and physiological features.</title>
        <authorList>
            <person name="Aklujkar M."/>
            <person name="Haveman S.A."/>
            <person name="Didonato R.Jr."/>
            <person name="Chertkov O."/>
            <person name="Han C.S."/>
            <person name="Land M.L."/>
            <person name="Brown P."/>
            <person name="Lovley D.R."/>
        </authorList>
    </citation>
    <scope>NUCLEOTIDE SEQUENCE [LARGE SCALE GENOMIC DNA]</scope>
    <source>
        <strain evidence="6">DSM 2380 / NBRC 103641 / GraBd1</strain>
    </source>
</reference>
<dbReference type="KEGG" id="pca:Pcar_0862"/>
<dbReference type="PANTHER" id="PTHR47893:SF1">
    <property type="entry name" value="REGULATORY PROTEIN PCHR"/>
    <property type="match status" value="1"/>
</dbReference>
<dbReference type="InterPro" id="IPR009057">
    <property type="entry name" value="Homeodomain-like_sf"/>
</dbReference>
<dbReference type="Gene3D" id="1.10.10.60">
    <property type="entry name" value="Homeodomain-like"/>
    <property type="match status" value="1"/>
</dbReference>
<name>Q3A690_SYNC1</name>
<dbReference type="PANTHER" id="PTHR47893">
    <property type="entry name" value="REGULATORY PROTEIN PCHR"/>
    <property type="match status" value="1"/>
</dbReference>
<sequence length="305" mass="33661">MIKQVEIQTFCDDQGEVVFEADCVADEFSKISGNQKMSLILIVTLEGCLRGNCQACGRSFELSAGQALIFFNPKGSLRLERDCSGHVKSVLLRVDPALLGCCGGGSEPMMPGLLPGWMQKMEASRSLLPIILSPLMGVIGRQILDCPLASPVRDIYLNGKALEMLACCLTSLEMGQRSRHGCSCRLREEEREKIRLAREILLRDLEAPPRLEQLAARVGLNATKLKRGFRHLFGTSVFDCFRNYRLETARRILEQDQVSVTEAAMTVGYSNVGHFCAAFKKQFGVSPGHWLRSPSTAISSEALGF</sequence>
<reference evidence="6" key="1">
    <citation type="submission" date="2005-10" db="EMBL/GenBank/DDBJ databases">
        <title>Complete sequence of Pelobacter carbinolicus DSM 2380.</title>
        <authorList>
            <person name="Copeland A."/>
            <person name="Lucas S."/>
            <person name="Lapidus A."/>
            <person name="Barry K."/>
            <person name="Detter J.C."/>
            <person name="Glavina T."/>
            <person name="Hammon N."/>
            <person name="Israni S."/>
            <person name="Pitluck S."/>
            <person name="Chertkov O."/>
            <person name="Schmutz J."/>
            <person name="Larimer F."/>
            <person name="Land M."/>
            <person name="Kyrpides N."/>
            <person name="Ivanova N."/>
            <person name="Richardson P."/>
        </authorList>
    </citation>
    <scope>NUCLEOTIDE SEQUENCE [LARGE SCALE GENOMIC DNA]</scope>
    <source>
        <strain evidence="6">DSM 2380 / NBRC 103641 / GraBd1</strain>
    </source>
</reference>
<dbReference type="PROSITE" id="PS01124">
    <property type="entry name" value="HTH_ARAC_FAMILY_2"/>
    <property type="match status" value="1"/>
</dbReference>
<dbReference type="GO" id="GO:0043565">
    <property type="term" value="F:sequence-specific DNA binding"/>
    <property type="evidence" value="ECO:0007669"/>
    <property type="project" value="InterPro"/>
</dbReference>
<dbReference type="InterPro" id="IPR053142">
    <property type="entry name" value="PchR_regulatory_protein"/>
</dbReference>
<organism evidence="5 6">
    <name type="scientific">Syntrophotalea carbinolica (strain DSM 2380 / NBRC 103641 / GraBd1)</name>
    <name type="common">Pelobacter carbinolicus</name>
    <dbReference type="NCBI Taxonomy" id="338963"/>
    <lineage>
        <taxon>Bacteria</taxon>
        <taxon>Pseudomonadati</taxon>
        <taxon>Thermodesulfobacteriota</taxon>
        <taxon>Desulfuromonadia</taxon>
        <taxon>Desulfuromonadales</taxon>
        <taxon>Syntrophotaleaceae</taxon>
        <taxon>Syntrophotalea</taxon>
    </lineage>
</organism>